<evidence type="ECO:0000256" key="3">
    <source>
        <dbReference type="ARBA" id="ARBA00006345"/>
    </source>
</evidence>
<comment type="subcellular location">
    <subcellularLocation>
        <location evidence="2 8">Nucleus</location>
    </subcellularLocation>
</comment>
<evidence type="ECO:0000256" key="9">
    <source>
        <dbReference type="SAM" id="MobiDB-lite"/>
    </source>
</evidence>
<proteinExistence type="inferred from homology"/>
<dbReference type="GO" id="GO:0140818">
    <property type="term" value="F:mRNA 5'-triphosphate monophosphatase activity"/>
    <property type="evidence" value="ECO:0007669"/>
    <property type="project" value="UniProtKB-EC"/>
</dbReference>
<evidence type="ECO:0000256" key="1">
    <source>
        <dbReference type="ARBA" id="ARBA00001946"/>
    </source>
</evidence>
<gene>
    <name evidence="11" type="ORF">NEMBOFW57_004057</name>
</gene>
<feature type="compositionally biased region" description="Basic and acidic residues" evidence="9">
    <location>
        <begin position="11"/>
        <end position="29"/>
    </location>
</feature>
<evidence type="ECO:0000259" key="10">
    <source>
        <dbReference type="Pfam" id="PF02940"/>
    </source>
</evidence>
<comment type="catalytic activity">
    <reaction evidence="7">
        <text>a 5'-end triphospho-ribonucleoside in mRNA + H2O = a 5'-end diphospho-ribonucleoside in mRNA + phosphate + H(+)</text>
        <dbReference type="Rhea" id="RHEA:67004"/>
        <dbReference type="Rhea" id="RHEA-COMP:17164"/>
        <dbReference type="Rhea" id="RHEA-COMP:17165"/>
        <dbReference type="ChEBI" id="CHEBI:15377"/>
        <dbReference type="ChEBI" id="CHEBI:15378"/>
        <dbReference type="ChEBI" id="CHEBI:43474"/>
        <dbReference type="ChEBI" id="CHEBI:167616"/>
        <dbReference type="ChEBI" id="CHEBI:167618"/>
        <dbReference type="EC" id="3.6.1.74"/>
    </reaction>
    <physiologicalReaction direction="left-to-right" evidence="7">
        <dbReference type="Rhea" id="RHEA:67005"/>
    </physiologicalReaction>
</comment>
<keyword evidence="8" id="KW-0506">mRNA capping</keyword>
<dbReference type="InterPro" id="IPR037009">
    <property type="entry name" value="mRNA_triPase_Cet1_sf"/>
</dbReference>
<dbReference type="InterPro" id="IPR033469">
    <property type="entry name" value="CYTH-like_dom_sf"/>
</dbReference>
<organism evidence="11 12">
    <name type="scientific">Staphylotrichum longicolle</name>
    <dbReference type="NCBI Taxonomy" id="669026"/>
    <lineage>
        <taxon>Eukaryota</taxon>
        <taxon>Fungi</taxon>
        <taxon>Dikarya</taxon>
        <taxon>Ascomycota</taxon>
        <taxon>Pezizomycotina</taxon>
        <taxon>Sordariomycetes</taxon>
        <taxon>Sordariomycetidae</taxon>
        <taxon>Sordariales</taxon>
        <taxon>Chaetomiaceae</taxon>
        <taxon>Staphylotrichum</taxon>
    </lineage>
</organism>
<keyword evidence="4 8" id="KW-0507">mRNA processing</keyword>
<dbReference type="SUPFAM" id="SSF55154">
    <property type="entry name" value="CYTH-like phosphatases"/>
    <property type="match status" value="1"/>
</dbReference>
<dbReference type="EC" id="3.6.1.74" evidence="8"/>
<evidence type="ECO:0000313" key="11">
    <source>
        <dbReference type="EMBL" id="KAG7293996.1"/>
    </source>
</evidence>
<dbReference type="GO" id="GO:0031533">
    <property type="term" value="C:mRNA capping enzyme complex"/>
    <property type="evidence" value="ECO:0007669"/>
    <property type="project" value="UniProtKB-UniRule"/>
</dbReference>
<accession>A0AAD4F629</accession>
<dbReference type="GO" id="GO:0004651">
    <property type="term" value="F:polynucleotide 5'-phosphatase activity"/>
    <property type="evidence" value="ECO:0007669"/>
    <property type="project" value="UniProtKB-UniRule"/>
</dbReference>
<evidence type="ECO:0000256" key="7">
    <source>
        <dbReference type="ARBA" id="ARBA00047740"/>
    </source>
</evidence>
<feature type="domain" description="mRNA triphosphatase Cet1-like" evidence="10">
    <location>
        <begin position="142"/>
        <end position="398"/>
    </location>
</feature>
<dbReference type="Proteomes" id="UP001197093">
    <property type="component" value="Unassembled WGS sequence"/>
</dbReference>
<evidence type="ECO:0000256" key="4">
    <source>
        <dbReference type="ARBA" id="ARBA00022664"/>
    </source>
</evidence>
<protein>
    <recommendedName>
        <fullName evidence="8">mRNA-capping enzyme subunit beta</fullName>
        <ecNumber evidence="8">3.6.1.74</ecNumber>
    </recommendedName>
    <alternativeName>
        <fullName evidence="8">mRNA 5'-phosphatase</fullName>
    </alternativeName>
    <alternativeName>
        <fullName evidence="8">mRNA 5'-triphosphate monophosphatase</fullName>
    </alternativeName>
</protein>
<sequence length="441" mass="49886">MAERAATPAKRKLEDRELRPEELEKRDTRPPPFEDSDNRPAFADAGVAVQRQSMPTKVLKRRKVHRTIPPWAQSLRDRAPPNGKVDRQHAPPTRMHSRHASPEEKRSIAPITPAPSVAPDSGNQWGPLGPWEASITNAVPQEQFSKTIADFLFQYVILNEDMGEIQSRGVKFEIEAKFGMLIDKGTNQRVELPVHSECVLSESGNWLGFRSSMTEIQHKSFNEYLNRLVQQTHPANKAAHAALPRPRLPIDYRHRREIDRFFELPASVRDRTLPVCVAKPIAAKGHGAKVRVTYDQKTNKVINKIVKARIADMSLYFPDLPLDCRISVNLEMDWEGAVEDLERMASSTGRPPIPARTKDRLSYKHGCYQIDLTQVTQSVTGVANTQRMEKEHELEVEIDPGPVIEQGRRAMEGQPHQYVEVVDGLVNNIRILARKAAEFGP</sequence>
<keyword evidence="5 8" id="KW-0378">Hydrolase</keyword>
<comment type="function">
    <text evidence="8">First step of mRNA capping. Converts the 5'-triphosphate end of a nascent mRNA chain into a diphosphate end.</text>
</comment>
<dbReference type="Pfam" id="PF02940">
    <property type="entry name" value="mRNA_triPase"/>
    <property type="match status" value="1"/>
</dbReference>
<dbReference type="EMBL" id="JAHCVI010000001">
    <property type="protein sequence ID" value="KAG7293996.1"/>
    <property type="molecule type" value="Genomic_DNA"/>
</dbReference>
<dbReference type="PANTHER" id="PTHR28118:SF1">
    <property type="entry name" value="POLYNUCLEOTIDE 5'-TRIPHOSPHATASE CTL1-RELATED"/>
    <property type="match status" value="1"/>
</dbReference>
<dbReference type="Gene3D" id="3.20.100.10">
    <property type="entry name" value="mRNA triphosphatase Cet1-like"/>
    <property type="match status" value="1"/>
</dbReference>
<evidence type="ECO:0000256" key="6">
    <source>
        <dbReference type="ARBA" id="ARBA00023242"/>
    </source>
</evidence>
<name>A0AAD4F629_9PEZI</name>
<feature type="compositionally biased region" description="Basic and acidic residues" evidence="9">
    <location>
        <begin position="75"/>
        <end position="89"/>
    </location>
</feature>
<evidence type="ECO:0000256" key="2">
    <source>
        <dbReference type="ARBA" id="ARBA00004123"/>
    </source>
</evidence>
<keyword evidence="12" id="KW-1185">Reference proteome</keyword>
<dbReference type="CDD" id="cd07470">
    <property type="entry name" value="CYTH-like_mRNA_RTPase"/>
    <property type="match status" value="1"/>
</dbReference>
<comment type="subunit">
    <text evidence="8">Heterodimer. The mRNA-capping enzyme is composed of two separate chains alpha and beta, respectively a mRNA guanylyltransferase and an mRNA 5'-triphosphate monophosphatase.</text>
</comment>
<dbReference type="PANTHER" id="PTHR28118">
    <property type="entry name" value="POLYNUCLEOTIDE 5'-TRIPHOSPHATASE-RELATED"/>
    <property type="match status" value="1"/>
</dbReference>
<dbReference type="InterPro" id="IPR004206">
    <property type="entry name" value="mRNA_triPase_Cet1"/>
</dbReference>
<reference evidence="11" key="1">
    <citation type="submission" date="2023-02" db="EMBL/GenBank/DDBJ databases">
        <authorList>
            <person name="Palmer J.M."/>
        </authorList>
    </citation>
    <scope>NUCLEOTIDE SEQUENCE</scope>
    <source>
        <strain evidence="11">FW57</strain>
    </source>
</reference>
<evidence type="ECO:0000313" key="12">
    <source>
        <dbReference type="Proteomes" id="UP001197093"/>
    </source>
</evidence>
<comment type="caution">
    <text evidence="11">The sequence shown here is derived from an EMBL/GenBank/DDBJ whole genome shotgun (WGS) entry which is preliminary data.</text>
</comment>
<keyword evidence="6 8" id="KW-0539">Nucleus</keyword>
<dbReference type="GO" id="GO:0006370">
    <property type="term" value="P:7-methylguanosine mRNA capping"/>
    <property type="evidence" value="ECO:0007669"/>
    <property type="project" value="UniProtKB-UniRule"/>
</dbReference>
<evidence type="ECO:0000256" key="5">
    <source>
        <dbReference type="ARBA" id="ARBA00022801"/>
    </source>
</evidence>
<dbReference type="AlphaFoldDB" id="A0AAD4F629"/>
<comment type="similarity">
    <text evidence="3 8">Belongs to the fungal TPase family.</text>
</comment>
<feature type="region of interest" description="Disordered" evidence="9">
    <location>
        <begin position="1"/>
        <end position="118"/>
    </location>
</feature>
<evidence type="ECO:0000256" key="8">
    <source>
        <dbReference type="RuleBase" id="RU367053"/>
    </source>
</evidence>
<comment type="cofactor">
    <cofactor evidence="1 8">
        <name>Mg(2+)</name>
        <dbReference type="ChEBI" id="CHEBI:18420"/>
    </cofactor>
</comment>
<dbReference type="InterPro" id="IPR040343">
    <property type="entry name" value="Cet1/Ctl1"/>
</dbReference>